<dbReference type="Proteomes" id="UP000007939">
    <property type="component" value="Chromosome"/>
</dbReference>
<dbReference type="eggNOG" id="COG3294">
    <property type="taxonomic scope" value="Bacteria"/>
</dbReference>
<dbReference type="SUPFAM" id="SSF109604">
    <property type="entry name" value="HD-domain/PDEase-like"/>
    <property type="match status" value="1"/>
</dbReference>
<dbReference type="OrthoDB" id="247014at2"/>
<dbReference type="InterPro" id="IPR006674">
    <property type="entry name" value="HD_domain"/>
</dbReference>
<dbReference type="AlphaFoldDB" id="F4GIN7"/>
<sequence>MKSPKEIALEKYFLKLIPSGGSSERLARLLVDDDEVQLLQDHANSVSIKRLGYNDHGPVHMRQVAVNAVRMLELLRASGITTSLEAEQIGTYEDSLDAVMLAAFLHDVGMSIGRQDHEILSVIIARPIMERLLVQVFPDEPNRRVIIASTATEGIVGHMANRRIHSLEAGIILIADGCDMEKGRARIPMTINTTPKVGDIHKYSSNAIDSVTIGHGKKRPIRIDVKMSSDVGFFQVEEVLLQKINMSPVKPYIELYASVQDQDVKQYV</sequence>
<dbReference type="Gene3D" id="1.10.3210.10">
    <property type="entry name" value="Hypothetical protein af1432"/>
    <property type="match status" value="1"/>
</dbReference>
<organism evidence="2 3">
    <name type="scientific">Parasphaerochaeta coccoides (strain ATCC BAA-1237 / DSM 17374 / SPN1)</name>
    <name type="common">Sphaerochaeta coccoides</name>
    <dbReference type="NCBI Taxonomy" id="760011"/>
    <lineage>
        <taxon>Bacteria</taxon>
        <taxon>Pseudomonadati</taxon>
        <taxon>Spirochaetota</taxon>
        <taxon>Spirochaetia</taxon>
        <taxon>Spirochaetales</taxon>
        <taxon>Sphaerochaetaceae</taxon>
        <taxon>Parasphaerochaeta</taxon>
    </lineage>
</organism>
<feature type="domain" description="HD/PDEase" evidence="1">
    <location>
        <begin position="53"/>
        <end position="190"/>
    </location>
</feature>
<evidence type="ECO:0000313" key="3">
    <source>
        <dbReference type="Proteomes" id="UP000007939"/>
    </source>
</evidence>
<gene>
    <name evidence="2" type="ordered locus">Spico_0947</name>
</gene>
<dbReference type="RefSeq" id="WP_013739567.1">
    <property type="nucleotide sequence ID" value="NC_015436.1"/>
</dbReference>
<accession>F4GIN7</accession>
<reference evidence="3" key="1">
    <citation type="submission" date="2011-04" db="EMBL/GenBank/DDBJ databases">
        <title>The complete genome of Spirochaeta coccoides DSM 17374.</title>
        <authorList>
            <person name="Lucas S."/>
            <person name="Copeland A."/>
            <person name="Lapidus A."/>
            <person name="Bruce D."/>
            <person name="Goodwin L."/>
            <person name="Pitluck S."/>
            <person name="Peters L."/>
            <person name="Kyrpides N."/>
            <person name="Mavromatis K."/>
            <person name="Pagani I."/>
            <person name="Ivanova N."/>
            <person name="Ovchinnikova G."/>
            <person name="Lu M."/>
            <person name="Detter J.C."/>
            <person name="Tapia R."/>
            <person name="Han C."/>
            <person name="Land M."/>
            <person name="Hauser L."/>
            <person name="Markowitz V."/>
            <person name="Cheng J.-F."/>
            <person name="Hugenholtz P."/>
            <person name="Woyke T."/>
            <person name="Wu D."/>
            <person name="Spring S."/>
            <person name="Schroeder M."/>
            <person name="Brambilla E."/>
            <person name="Klenk H.-P."/>
            <person name="Eisen J.A."/>
        </authorList>
    </citation>
    <scope>NUCLEOTIDE SEQUENCE [LARGE SCALE GENOMIC DNA]</scope>
    <source>
        <strain evidence="3">ATCC BAA-1237 / DSM 17374 / SPN1</strain>
    </source>
</reference>
<keyword evidence="3" id="KW-1185">Reference proteome</keyword>
<reference evidence="2 3" key="2">
    <citation type="journal article" date="2012" name="Stand. Genomic Sci.">
        <title>Complete genome sequence of the termite hindgut bacterium Spirochaeta coccoides type strain (SPN1(T)), reclassification in the genus Sphaerochaeta as Sphaerochaeta coccoides comb. nov. and emendations of the family Spirochaetaceae and the genus Sphaerochaeta.</title>
        <authorList>
            <person name="Abt B."/>
            <person name="Han C."/>
            <person name="Scheuner C."/>
            <person name="Lu M."/>
            <person name="Lapidus A."/>
            <person name="Nolan M."/>
            <person name="Lucas S."/>
            <person name="Hammon N."/>
            <person name="Deshpande S."/>
            <person name="Cheng J.F."/>
            <person name="Tapia R."/>
            <person name="Goodwin L.A."/>
            <person name="Pitluck S."/>
            <person name="Liolios K."/>
            <person name="Pagani I."/>
            <person name="Ivanova N."/>
            <person name="Mavromatis K."/>
            <person name="Mikhailova N."/>
            <person name="Huntemann M."/>
            <person name="Pati A."/>
            <person name="Chen A."/>
            <person name="Palaniappan K."/>
            <person name="Land M."/>
            <person name="Hauser L."/>
            <person name="Brambilla E.M."/>
            <person name="Rohde M."/>
            <person name="Spring S."/>
            <person name="Gronow S."/>
            <person name="Goker M."/>
            <person name="Woyke T."/>
            <person name="Bristow J."/>
            <person name="Eisen J.A."/>
            <person name="Markowitz V."/>
            <person name="Hugenholtz P."/>
            <person name="Kyrpides N.C."/>
            <person name="Klenk H.P."/>
            <person name="Detter J.C."/>
        </authorList>
    </citation>
    <scope>NUCLEOTIDE SEQUENCE [LARGE SCALE GENOMIC DNA]</scope>
    <source>
        <strain evidence="3">ATCC BAA-1237 / DSM 17374 / SPN1</strain>
    </source>
</reference>
<dbReference type="SMART" id="SM00471">
    <property type="entry name" value="HDc"/>
    <property type="match status" value="1"/>
</dbReference>
<name>F4GIN7_PARC1</name>
<proteinExistence type="predicted"/>
<dbReference type="Pfam" id="PF01966">
    <property type="entry name" value="HD"/>
    <property type="match status" value="1"/>
</dbReference>
<protein>
    <submittedName>
        <fullName evidence="2">Metal dependent phosphohydrolase</fullName>
    </submittedName>
</protein>
<dbReference type="CDD" id="cd00077">
    <property type="entry name" value="HDc"/>
    <property type="match status" value="1"/>
</dbReference>
<evidence type="ECO:0000259" key="1">
    <source>
        <dbReference type="SMART" id="SM00471"/>
    </source>
</evidence>
<dbReference type="STRING" id="760011.Spico_0947"/>
<dbReference type="EMBL" id="CP002659">
    <property type="protein sequence ID" value="AEC02171.1"/>
    <property type="molecule type" value="Genomic_DNA"/>
</dbReference>
<dbReference type="HOGENOM" id="CLU_068640_0_0_12"/>
<dbReference type="PANTHER" id="PTHR40517:SF1">
    <property type="entry name" value="METAL-DEPENDENT PHOSPHOHYDROLASE, HD SUPERFAMILY-RELATED"/>
    <property type="match status" value="1"/>
</dbReference>
<dbReference type="InterPro" id="IPR003607">
    <property type="entry name" value="HD/PDEase_dom"/>
</dbReference>
<dbReference type="PANTHER" id="PTHR40517">
    <property type="entry name" value="METAL-DEPENDENT PHOSPHOHYDROLASE, HD SUPERFAMILY-RELATED"/>
    <property type="match status" value="1"/>
</dbReference>
<evidence type="ECO:0000313" key="2">
    <source>
        <dbReference type="EMBL" id="AEC02171.1"/>
    </source>
</evidence>
<dbReference type="KEGG" id="scc:Spico_0947"/>
<dbReference type="InterPro" id="IPR039967">
    <property type="entry name" value="MJ1020-like"/>
</dbReference>